<organism evidence="1 2">
    <name type="scientific">Rheinheimera mesophila</name>
    <dbReference type="NCBI Taxonomy" id="1547515"/>
    <lineage>
        <taxon>Bacteria</taxon>
        <taxon>Pseudomonadati</taxon>
        <taxon>Pseudomonadota</taxon>
        <taxon>Gammaproteobacteria</taxon>
        <taxon>Chromatiales</taxon>
        <taxon>Chromatiaceae</taxon>
        <taxon>Rheinheimera</taxon>
    </lineage>
</organism>
<dbReference type="EMBL" id="RRCF01000001">
    <property type="protein sequence ID" value="RRJ22545.1"/>
    <property type="molecule type" value="Genomic_DNA"/>
</dbReference>
<comment type="caution">
    <text evidence="1">The sequence shown here is derived from an EMBL/GenBank/DDBJ whole genome shotgun (WGS) entry which is preliminary data.</text>
</comment>
<keyword evidence="2" id="KW-1185">Reference proteome</keyword>
<evidence type="ECO:0000313" key="2">
    <source>
        <dbReference type="Proteomes" id="UP000276260"/>
    </source>
</evidence>
<evidence type="ECO:0000313" key="1">
    <source>
        <dbReference type="EMBL" id="RRJ22545.1"/>
    </source>
</evidence>
<dbReference type="Proteomes" id="UP000276260">
    <property type="component" value="Unassembled WGS sequence"/>
</dbReference>
<dbReference type="RefSeq" id="WP_046521165.1">
    <property type="nucleotide sequence ID" value="NZ_LAVS01000090.1"/>
</dbReference>
<sequence length="77" mass="8495">MAKNNQITRDEANKAIEFVRSSVIAATWMVAANLGIQTRRALQVMKVLEAQGVVIRSTNGTSNNYCWKLSPTKEQAA</sequence>
<dbReference type="AlphaFoldDB" id="A0A3P3QNG0"/>
<name>A0A3P3QNG0_9GAMM</name>
<protein>
    <recommendedName>
        <fullName evidence="3">FtsK gamma domain-containing protein</fullName>
    </recommendedName>
</protein>
<reference evidence="1 2" key="1">
    <citation type="submission" date="2018-11" db="EMBL/GenBank/DDBJ databases">
        <title>Draft genome analysis of Rheinheimera mesophila isolated from an industrial waste site.</title>
        <authorList>
            <person name="Yu Q."/>
            <person name="Qi Y."/>
            <person name="Zhang H."/>
            <person name="Lu Y."/>
            <person name="Pu J."/>
        </authorList>
    </citation>
    <scope>NUCLEOTIDE SEQUENCE [LARGE SCALE GENOMIC DNA]</scope>
    <source>
        <strain evidence="1 2">IITR13</strain>
    </source>
</reference>
<gene>
    <name evidence="1" type="ORF">EIK76_00215</name>
</gene>
<evidence type="ECO:0008006" key="3">
    <source>
        <dbReference type="Google" id="ProtNLM"/>
    </source>
</evidence>
<accession>A0A3P3QNG0</accession>
<proteinExistence type="predicted"/>